<keyword evidence="3" id="KW-1185">Reference proteome</keyword>
<dbReference type="AlphaFoldDB" id="A0A392PUN6"/>
<feature type="region of interest" description="Disordered" evidence="1">
    <location>
        <begin position="1"/>
        <end position="24"/>
    </location>
</feature>
<proteinExistence type="predicted"/>
<feature type="compositionally biased region" description="Polar residues" evidence="1">
    <location>
        <begin position="1"/>
        <end position="18"/>
    </location>
</feature>
<evidence type="ECO:0000313" key="2">
    <source>
        <dbReference type="EMBL" id="MCI15811.1"/>
    </source>
</evidence>
<dbReference type="EMBL" id="LXQA010098046">
    <property type="protein sequence ID" value="MCI15811.1"/>
    <property type="molecule type" value="Genomic_DNA"/>
</dbReference>
<evidence type="ECO:0000256" key="1">
    <source>
        <dbReference type="SAM" id="MobiDB-lite"/>
    </source>
</evidence>
<name>A0A392PUN6_9FABA</name>
<accession>A0A392PUN6</accession>
<reference evidence="2 3" key="1">
    <citation type="journal article" date="2018" name="Front. Plant Sci.">
        <title>Red Clover (Trifolium pratense) and Zigzag Clover (T. medium) - A Picture of Genomic Similarities and Differences.</title>
        <authorList>
            <person name="Dluhosova J."/>
            <person name="Istvanek J."/>
            <person name="Nedelnik J."/>
            <person name="Repkova J."/>
        </authorList>
    </citation>
    <scope>NUCLEOTIDE SEQUENCE [LARGE SCALE GENOMIC DNA]</scope>
    <source>
        <strain evidence="3">cv. 10/8</strain>
        <tissue evidence="2">Leaf</tissue>
    </source>
</reference>
<comment type="caution">
    <text evidence="2">The sequence shown here is derived from an EMBL/GenBank/DDBJ whole genome shotgun (WGS) entry which is preliminary data.</text>
</comment>
<sequence>YPFSTVSADNNYHQNNPYLTGGTI</sequence>
<feature type="non-terminal residue" evidence="2">
    <location>
        <position position="1"/>
    </location>
</feature>
<organism evidence="2 3">
    <name type="scientific">Trifolium medium</name>
    <dbReference type="NCBI Taxonomy" id="97028"/>
    <lineage>
        <taxon>Eukaryota</taxon>
        <taxon>Viridiplantae</taxon>
        <taxon>Streptophyta</taxon>
        <taxon>Embryophyta</taxon>
        <taxon>Tracheophyta</taxon>
        <taxon>Spermatophyta</taxon>
        <taxon>Magnoliopsida</taxon>
        <taxon>eudicotyledons</taxon>
        <taxon>Gunneridae</taxon>
        <taxon>Pentapetalae</taxon>
        <taxon>rosids</taxon>
        <taxon>fabids</taxon>
        <taxon>Fabales</taxon>
        <taxon>Fabaceae</taxon>
        <taxon>Papilionoideae</taxon>
        <taxon>50 kb inversion clade</taxon>
        <taxon>NPAAA clade</taxon>
        <taxon>Hologalegina</taxon>
        <taxon>IRL clade</taxon>
        <taxon>Trifolieae</taxon>
        <taxon>Trifolium</taxon>
    </lineage>
</organism>
<evidence type="ECO:0000313" key="3">
    <source>
        <dbReference type="Proteomes" id="UP000265520"/>
    </source>
</evidence>
<dbReference type="Proteomes" id="UP000265520">
    <property type="component" value="Unassembled WGS sequence"/>
</dbReference>
<protein>
    <submittedName>
        <fullName evidence="2">Uncharacterized protein</fullName>
    </submittedName>
</protein>